<reference evidence="2" key="1">
    <citation type="journal article" date="2018" name="Genome Biol.">
        <title>SKESA: strategic k-mer extension for scrupulous assemblies.</title>
        <authorList>
            <person name="Souvorov A."/>
            <person name="Agarwala R."/>
            <person name="Lipman D.J."/>
        </authorList>
    </citation>
    <scope>NUCLEOTIDE SEQUENCE</scope>
    <source>
        <strain evidence="2">MA.CK_94/00001630</strain>
    </source>
</reference>
<feature type="region of interest" description="Disordered" evidence="1">
    <location>
        <begin position="37"/>
        <end position="62"/>
    </location>
</feature>
<feature type="compositionally biased region" description="Polar residues" evidence="1">
    <location>
        <begin position="49"/>
        <end position="62"/>
    </location>
</feature>
<dbReference type="EMBL" id="DAAXRP010000030">
    <property type="protein sequence ID" value="HAG2284802.1"/>
    <property type="molecule type" value="Genomic_DNA"/>
</dbReference>
<proteinExistence type="predicted"/>
<organism evidence="2">
    <name type="scientific">Salmonella enterica</name>
    <name type="common">Salmonella choleraesuis</name>
    <dbReference type="NCBI Taxonomy" id="28901"/>
    <lineage>
        <taxon>Bacteria</taxon>
        <taxon>Pseudomonadati</taxon>
        <taxon>Pseudomonadota</taxon>
        <taxon>Gammaproteobacteria</taxon>
        <taxon>Enterobacterales</taxon>
        <taxon>Enterobacteriaceae</taxon>
        <taxon>Salmonella</taxon>
    </lineage>
</organism>
<sequence length="123" mass="13814">MNSDEKFLPGAAKTFRLRPLFSVFTVAPLPFAATNSLRDGNQSEEDTTRMNTQNVNVKTAASESTERWWEKMKSQLVAAADRAAMSVAYGQEAADHYGIEYGFIRSVRDWITGFAEGLQRHHI</sequence>
<accession>A0A760BGI9</accession>
<reference evidence="2" key="2">
    <citation type="submission" date="2020-02" db="EMBL/GenBank/DDBJ databases">
        <authorList>
            <consortium name="NCBI Pathogen Detection Project"/>
        </authorList>
    </citation>
    <scope>NUCLEOTIDE SEQUENCE</scope>
    <source>
        <strain evidence="2">MA.CK_94/00001630</strain>
    </source>
</reference>
<comment type="caution">
    <text evidence="2">The sequence shown here is derived from an EMBL/GenBank/DDBJ whole genome shotgun (WGS) entry which is preliminary data.</text>
</comment>
<gene>
    <name evidence="2" type="ORF">G8W61_005200</name>
</gene>
<name>A0A760BGI9_SALER</name>
<evidence type="ECO:0000256" key="1">
    <source>
        <dbReference type="SAM" id="MobiDB-lite"/>
    </source>
</evidence>
<protein>
    <submittedName>
        <fullName evidence="2">Uncharacterized protein</fullName>
    </submittedName>
</protein>
<dbReference type="AlphaFoldDB" id="A0A760BGI9"/>
<evidence type="ECO:0000313" key="2">
    <source>
        <dbReference type="EMBL" id="HAG2284802.1"/>
    </source>
</evidence>